<keyword evidence="1" id="KW-0472">Membrane</keyword>
<dbReference type="PANTHER" id="PTHR30188:SF4">
    <property type="entry name" value="PROTEIN TRIGALACTOSYLDIACYLGLYCEROL 1, CHLOROPLASTIC"/>
    <property type="match status" value="1"/>
</dbReference>
<dbReference type="EMBL" id="JAXCEH010000003">
    <property type="protein sequence ID" value="MFA1553683.1"/>
    <property type="molecule type" value="Genomic_DNA"/>
</dbReference>
<name>A0ABV4QUG1_9ACTN</name>
<organism evidence="2 3">
    <name type="scientific">Actinomadura chokoriensis</name>
    <dbReference type="NCBI Taxonomy" id="454156"/>
    <lineage>
        <taxon>Bacteria</taxon>
        <taxon>Bacillati</taxon>
        <taxon>Actinomycetota</taxon>
        <taxon>Actinomycetes</taxon>
        <taxon>Streptosporangiales</taxon>
        <taxon>Thermomonosporaceae</taxon>
        <taxon>Actinomadura</taxon>
    </lineage>
</organism>
<feature type="transmembrane region" description="Helical" evidence="1">
    <location>
        <begin position="255"/>
        <end position="277"/>
    </location>
</feature>
<dbReference type="PANTHER" id="PTHR30188">
    <property type="entry name" value="ABC TRANSPORTER PERMEASE PROTEIN-RELATED"/>
    <property type="match status" value="1"/>
</dbReference>
<protein>
    <submittedName>
        <fullName evidence="2">ABC transporter permease</fullName>
    </submittedName>
</protein>
<reference evidence="2 3" key="1">
    <citation type="submission" date="2023-11" db="EMBL/GenBank/DDBJ databases">
        <title>Actinomadura monticuli sp. nov., isolated from volcanic ash.</title>
        <authorList>
            <person name="Lee S.D."/>
            <person name="Yang H."/>
            <person name="Kim I.S."/>
        </authorList>
    </citation>
    <scope>NUCLEOTIDE SEQUENCE [LARGE SCALE GENOMIC DNA]</scope>
    <source>
        <strain evidence="2 3">DSM 45346</strain>
    </source>
</reference>
<dbReference type="Pfam" id="PF02405">
    <property type="entry name" value="MlaE"/>
    <property type="match status" value="1"/>
</dbReference>
<evidence type="ECO:0000313" key="3">
    <source>
        <dbReference type="Proteomes" id="UP001569904"/>
    </source>
</evidence>
<keyword evidence="1" id="KW-0812">Transmembrane</keyword>
<dbReference type="InterPro" id="IPR030802">
    <property type="entry name" value="Permease_MalE"/>
</dbReference>
<keyword evidence="1" id="KW-1133">Transmembrane helix</keyword>
<dbReference type="RefSeq" id="WP_371940072.1">
    <property type="nucleotide sequence ID" value="NZ_JAXCEH010000003.1"/>
</dbReference>
<dbReference type="Proteomes" id="UP001569904">
    <property type="component" value="Unassembled WGS sequence"/>
</dbReference>
<proteinExistence type="predicted"/>
<gene>
    <name evidence="2" type="ORF">SM436_08275</name>
</gene>
<comment type="caution">
    <text evidence="2">The sequence shown here is derived from an EMBL/GenBank/DDBJ whole genome shotgun (WGS) entry which is preliminary data.</text>
</comment>
<feature type="transmembrane region" description="Helical" evidence="1">
    <location>
        <begin position="210"/>
        <end position="235"/>
    </location>
</feature>
<sequence length="281" mass="29582">MAGSSGASPGIGPRAGRGVAAGRDFLRRRADGTVHQIGVLFVTTIEGFRKTWNVRQWWGEYIEQCYFIARVTALPVMLIALPLGGTISLQVGQIVRQIGAQSGTGAAVVQALVTQVAPMAAALLISGAGGSAMTSDMGARRIRDELDAMEVMAINPIHRLVTPRLWAASTVGAMLCSVVILAGVVGGYYFNVVQQGVTPGSYFDGATSLLRLSDLVITLFKAWVFGFIAASVACWKGMNCAYGPNGVGRAVNQAVVIAALLVFAANYVISTLAYVLFPPRT</sequence>
<keyword evidence="3" id="KW-1185">Reference proteome</keyword>
<evidence type="ECO:0000313" key="2">
    <source>
        <dbReference type="EMBL" id="MFA1553683.1"/>
    </source>
</evidence>
<feature type="transmembrane region" description="Helical" evidence="1">
    <location>
        <begin position="165"/>
        <end position="190"/>
    </location>
</feature>
<accession>A0ABV4QUG1</accession>
<evidence type="ECO:0000256" key="1">
    <source>
        <dbReference type="SAM" id="Phobius"/>
    </source>
</evidence>